<reference evidence="4" key="1">
    <citation type="journal article" date="2006" name="Science">
        <title>Ancient noncoding elements conserved in the human genome.</title>
        <authorList>
            <person name="Venkatesh B."/>
            <person name="Kirkness E.F."/>
            <person name="Loh Y.H."/>
            <person name="Halpern A.L."/>
            <person name="Lee A.P."/>
            <person name="Johnson J."/>
            <person name="Dandona N."/>
            <person name="Viswanathan L.D."/>
            <person name="Tay A."/>
            <person name="Venter J.C."/>
            <person name="Strausberg R.L."/>
            <person name="Brenner S."/>
        </authorList>
    </citation>
    <scope>NUCLEOTIDE SEQUENCE [LARGE SCALE GENOMIC DNA]</scope>
</reference>
<evidence type="ECO:0000256" key="1">
    <source>
        <dbReference type="SAM" id="Phobius"/>
    </source>
</evidence>
<accession>V9LAM8</accession>
<reference evidence="4" key="2">
    <citation type="journal article" date="2007" name="PLoS Biol.">
        <title>Survey sequencing and comparative analysis of the elephant shark (Callorhinchus milii) genome.</title>
        <authorList>
            <person name="Venkatesh B."/>
            <person name="Kirkness E.F."/>
            <person name="Loh Y.H."/>
            <person name="Halpern A.L."/>
            <person name="Lee A.P."/>
            <person name="Johnson J."/>
            <person name="Dandona N."/>
            <person name="Viswanathan L.D."/>
            <person name="Tay A."/>
            <person name="Venter J.C."/>
            <person name="Strausberg R.L."/>
            <person name="Brenner S."/>
        </authorList>
    </citation>
    <scope>NUCLEOTIDE SEQUENCE [LARGE SCALE GENOMIC DNA]</scope>
</reference>
<keyword evidence="1" id="KW-1133">Transmembrane helix</keyword>
<dbReference type="Proteomes" id="UP000314986">
    <property type="component" value="Unassembled WGS sequence"/>
</dbReference>
<keyword evidence="1" id="KW-0472">Membrane</keyword>
<keyword evidence="4" id="KW-1185">Reference proteome</keyword>
<dbReference type="EMBL" id="JW876241">
    <property type="protein sequence ID" value="AFP08758.1"/>
    <property type="molecule type" value="mRNA"/>
</dbReference>
<name>V9LAM8_CALMI</name>
<organism evidence="2">
    <name type="scientific">Callorhinchus milii</name>
    <name type="common">Ghost shark</name>
    <dbReference type="NCBI Taxonomy" id="7868"/>
    <lineage>
        <taxon>Eukaryota</taxon>
        <taxon>Metazoa</taxon>
        <taxon>Chordata</taxon>
        <taxon>Craniata</taxon>
        <taxon>Vertebrata</taxon>
        <taxon>Chondrichthyes</taxon>
        <taxon>Holocephali</taxon>
        <taxon>Chimaeriformes</taxon>
        <taxon>Callorhinchidae</taxon>
        <taxon>Callorhinchus</taxon>
    </lineage>
</organism>
<keyword evidence="1" id="KW-0812">Transmembrane</keyword>
<feature type="transmembrane region" description="Helical" evidence="1">
    <location>
        <begin position="21"/>
        <end position="49"/>
    </location>
</feature>
<dbReference type="InterPro" id="IPR035275">
    <property type="entry name" value="Smim3"/>
</dbReference>
<dbReference type="OMA" id="RIWRYPL"/>
<dbReference type="Pfam" id="PF17307">
    <property type="entry name" value="Smim3"/>
    <property type="match status" value="1"/>
</dbReference>
<evidence type="ECO:0000313" key="2">
    <source>
        <dbReference type="EMBL" id="AFP08758.1"/>
    </source>
</evidence>
<dbReference type="AlphaFoldDB" id="V9LAM8"/>
<sequence>MSGTTNTSVAMALPPPHVLEIWAIVLVILSTVLVMSTFIFGPTVSVIIYRIWRYPLQQPLV</sequence>
<evidence type="ECO:0000313" key="3">
    <source>
        <dbReference type="Ensembl" id="ENSCMIP00000014530.1"/>
    </source>
</evidence>
<proteinExistence type="evidence at transcript level"/>
<dbReference type="Ensembl" id="ENSCMIT00000014840.1">
    <property type="protein sequence ID" value="ENSCMIP00000014530.1"/>
    <property type="gene ID" value="ENSCMIG00000007189.1"/>
</dbReference>
<evidence type="ECO:0000313" key="4">
    <source>
        <dbReference type="Proteomes" id="UP000314986"/>
    </source>
</evidence>
<reference evidence="2 4" key="3">
    <citation type="journal article" date="2014" name="Nature">
        <title>Elephant shark genome provides unique insights into gnathostome evolution.</title>
        <authorList>
            <consortium name="International Elephant Shark Genome Sequencing Consortium"/>
            <person name="Venkatesh B."/>
            <person name="Lee A.P."/>
            <person name="Ravi V."/>
            <person name="Maurya A.K."/>
            <person name="Lian M.M."/>
            <person name="Swann J.B."/>
            <person name="Ohta Y."/>
            <person name="Flajnik M.F."/>
            <person name="Sutoh Y."/>
            <person name="Kasahara M."/>
            <person name="Hoon S."/>
            <person name="Gangu V."/>
            <person name="Roy S.W."/>
            <person name="Irimia M."/>
            <person name="Korzh V."/>
            <person name="Kondrychyn I."/>
            <person name="Lim Z.W."/>
            <person name="Tay B.H."/>
            <person name="Tohari S."/>
            <person name="Kong K.W."/>
            <person name="Ho S."/>
            <person name="Lorente-Galdos B."/>
            <person name="Quilez J."/>
            <person name="Marques-Bonet T."/>
            <person name="Raney B.J."/>
            <person name="Ingham P.W."/>
            <person name="Tay A."/>
            <person name="Hillier L.W."/>
            <person name="Minx P."/>
            <person name="Boehm T."/>
            <person name="Wilson R.K."/>
            <person name="Brenner S."/>
            <person name="Warren W.C."/>
        </authorList>
    </citation>
    <scope>NUCLEOTIDE SEQUENCE</scope>
    <source>
        <tissue evidence="2">Liver</tissue>
    </source>
</reference>
<protein>
    <submittedName>
        <fullName evidence="2">Putative small membrane protein NID67-like protein</fullName>
    </submittedName>
</protein>
<reference evidence="3" key="4">
    <citation type="submission" date="2025-05" db="UniProtKB">
        <authorList>
            <consortium name="Ensembl"/>
        </authorList>
    </citation>
    <scope>IDENTIFICATION</scope>
</reference>
<dbReference type="PANTHER" id="PTHR37859">
    <property type="entry name" value="SMALL INTEGRAL MEMBRANE PROTEIN 3"/>
    <property type="match status" value="1"/>
</dbReference>
<dbReference type="PANTHER" id="PTHR37859:SF1">
    <property type="entry name" value="SMALL INTEGRAL MEMBRANE PROTEIN 3"/>
    <property type="match status" value="1"/>
</dbReference>